<dbReference type="EMBL" id="BGPR01128032">
    <property type="protein sequence ID" value="GBN38645.1"/>
    <property type="molecule type" value="Genomic_DNA"/>
</dbReference>
<evidence type="ECO:0000313" key="1">
    <source>
        <dbReference type="EMBL" id="GBN38645.1"/>
    </source>
</evidence>
<feature type="non-terminal residue" evidence="1">
    <location>
        <position position="36"/>
    </location>
</feature>
<protein>
    <submittedName>
        <fullName evidence="1">Uncharacterized protein</fullName>
    </submittedName>
</protein>
<gene>
    <name evidence="1" type="ORF">AVEN_40306_1</name>
</gene>
<keyword evidence="2" id="KW-1185">Reference proteome</keyword>
<organism evidence="1 2">
    <name type="scientific">Araneus ventricosus</name>
    <name type="common">Orbweaver spider</name>
    <name type="synonym">Epeira ventricosa</name>
    <dbReference type="NCBI Taxonomy" id="182803"/>
    <lineage>
        <taxon>Eukaryota</taxon>
        <taxon>Metazoa</taxon>
        <taxon>Ecdysozoa</taxon>
        <taxon>Arthropoda</taxon>
        <taxon>Chelicerata</taxon>
        <taxon>Arachnida</taxon>
        <taxon>Araneae</taxon>
        <taxon>Araneomorphae</taxon>
        <taxon>Entelegynae</taxon>
        <taxon>Araneoidea</taxon>
        <taxon>Araneidae</taxon>
        <taxon>Araneus</taxon>
    </lineage>
</organism>
<sequence>MSDWLDKFIELTGFQKREFTDEKELNARVMQLRSLI</sequence>
<dbReference type="Proteomes" id="UP000499080">
    <property type="component" value="Unassembled WGS sequence"/>
</dbReference>
<dbReference type="AlphaFoldDB" id="A0A4Y2NGP2"/>
<accession>A0A4Y2NGP2</accession>
<reference evidence="1 2" key="1">
    <citation type="journal article" date="2019" name="Sci. Rep.">
        <title>Orb-weaving spider Araneus ventricosus genome elucidates the spidroin gene catalogue.</title>
        <authorList>
            <person name="Kono N."/>
            <person name="Nakamura H."/>
            <person name="Ohtoshi R."/>
            <person name="Moran D.A.P."/>
            <person name="Shinohara A."/>
            <person name="Yoshida Y."/>
            <person name="Fujiwara M."/>
            <person name="Mori M."/>
            <person name="Tomita M."/>
            <person name="Arakawa K."/>
        </authorList>
    </citation>
    <scope>NUCLEOTIDE SEQUENCE [LARGE SCALE GENOMIC DNA]</scope>
</reference>
<comment type="caution">
    <text evidence="1">The sequence shown here is derived from an EMBL/GenBank/DDBJ whole genome shotgun (WGS) entry which is preliminary data.</text>
</comment>
<evidence type="ECO:0000313" key="2">
    <source>
        <dbReference type="Proteomes" id="UP000499080"/>
    </source>
</evidence>
<proteinExistence type="predicted"/>
<name>A0A4Y2NGP2_ARAVE</name>